<dbReference type="RefSeq" id="WP_012347817.1">
    <property type="nucleotide sequence ID" value="NC_010524.1"/>
</dbReference>
<dbReference type="eggNOG" id="COG0282">
    <property type="taxonomic scope" value="Bacteria"/>
</dbReference>
<dbReference type="Pfam" id="PF00871">
    <property type="entry name" value="Acetate_kinase"/>
    <property type="match status" value="1"/>
</dbReference>
<dbReference type="InterPro" id="IPR043129">
    <property type="entry name" value="ATPase_NBD"/>
</dbReference>
<feature type="binding site" evidence="9">
    <location>
        <position position="26"/>
    </location>
    <ligand>
        <name>Mg(2+)</name>
        <dbReference type="ChEBI" id="CHEBI:18420"/>
    </ligand>
</feature>
<protein>
    <recommendedName>
        <fullName evidence="9">Acetate kinase</fullName>
        <ecNumber evidence="9">2.7.2.1</ecNumber>
    </recommendedName>
    <alternativeName>
        <fullName evidence="9">Acetokinase</fullName>
    </alternativeName>
</protein>
<dbReference type="GO" id="GO:0005524">
    <property type="term" value="F:ATP binding"/>
    <property type="evidence" value="ECO:0007669"/>
    <property type="project" value="UniProtKB-KW"/>
</dbReference>
<dbReference type="AlphaFoldDB" id="B1XWR2"/>
<organism evidence="11 12">
    <name type="scientific">Leptothrix cholodnii (strain ATCC 51168 / LMG 8142 / SP-6)</name>
    <name type="common">Leptothrix discophora (strain SP-6)</name>
    <dbReference type="NCBI Taxonomy" id="395495"/>
    <lineage>
        <taxon>Bacteria</taxon>
        <taxon>Pseudomonadati</taxon>
        <taxon>Pseudomonadota</taxon>
        <taxon>Betaproteobacteria</taxon>
        <taxon>Burkholderiales</taxon>
        <taxon>Sphaerotilaceae</taxon>
        <taxon>Leptothrix</taxon>
    </lineage>
</organism>
<evidence type="ECO:0000256" key="9">
    <source>
        <dbReference type="HAMAP-Rule" id="MF_00020"/>
    </source>
</evidence>
<sequence>MNARDPQTSDIAVTHAPMRQAVLSVNAGSSSLKFAVYPVGADEVGEAGLSGLAEGLEPGGQPSISVKSPGAASVKQALTLREGETPFDAALRAVIAAVEHDGGPRLLAVAHRVVHGGSHYAASVLIDDAVLAILDSLCPLAPLHQPANLTGVRAFRRARPDLPQVACFDTAFHATTPDVEQRFALPDSFNDEGVRRYGFHGLSYQYVSGVLARATPRAGGRMLLAHLGNGASLCAVREGRSIATTMGFSALDGLMMGTRSGAIDAGVLLHLMRAGWTAAAIEKLLYKQSGLLGVSGVSADMRTLRASTEAGAARAIALFTYRVVRECGALSACLGGVDVLGFTGGIGEHDVALRADVCAALGHLGVRIDAAANRCADGSTVAAIHAADSAVEVWVVPTDEGRVAARDAMALLHAGR</sequence>
<evidence type="ECO:0000256" key="3">
    <source>
        <dbReference type="ARBA" id="ARBA00022679"/>
    </source>
</evidence>
<dbReference type="Proteomes" id="UP000001693">
    <property type="component" value="Chromosome"/>
</dbReference>
<evidence type="ECO:0000256" key="7">
    <source>
        <dbReference type="ARBA" id="ARBA00022840"/>
    </source>
</evidence>
<dbReference type="GO" id="GO:0005829">
    <property type="term" value="C:cytosol"/>
    <property type="evidence" value="ECO:0007669"/>
    <property type="project" value="TreeGrafter"/>
</dbReference>
<feature type="binding site" evidence="9">
    <location>
        <position position="112"/>
    </location>
    <ligand>
        <name>substrate</name>
    </ligand>
</feature>
<dbReference type="EMBL" id="CP001013">
    <property type="protein sequence ID" value="ACB35063.1"/>
    <property type="molecule type" value="Genomic_DNA"/>
</dbReference>
<dbReference type="STRING" id="395495.Lcho_2798"/>
<evidence type="ECO:0000256" key="1">
    <source>
        <dbReference type="ARBA" id="ARBA00008748"/>
    </source>
</evidence>
<dbReference type="UniPathway" id="UPA00340">
    <property type="reaction ID" value="UER00458"/>
</dbReference>
<gene>
    <name evidence="9" type="primary">ackA</name>
    <name evidence="11" type="ordered locus">Lcho_2798</name>
</gene>
<comment type="function">
    <text evidence="9">Catalyzes the formation of acetyl phosphate from acetate and ATP. Can also catalyze the reverse reaction.</text>
</comment>
<comment type="pathway">
    <text evidence="9">Metabolic intermediate biosynthesis; acetyl-CoA biosynthesis; acetyl-CoA from acetate: step 1/2.</text>
</comment>
<dbReference type="Gene3D" id="3.30.420.40">
    <property type="match status" value="2"/>
</dbReference>
<dbReference type="NCBIfam" id="TIGR00016">
    <property type="entry name" value="ackA"/>
    <property type="match status" value="1"/>
</dbReference>
<feature type="binding site" evidence="9">
    <location>
        <position position="33"/>
    </location>
    <ligand>
        <name>ATP</name>
        <dbReference type="ChEBI" id="CHEBI:30616"/>
    </ligand>
</feature>
<dbReference type="KEGG" id="lch:Lcho_2798"/>
<comment type="catalytic activity">
    <reaction evidence="9">
        <text>acetate + ATP = acetyl phosphate + ADP</text>
        <dbReference type="Rhea" id="RHEA:11352"/>
        <dbReference type="ChEBI" id="CHEBI:22191"/>
        <dbReference type="ChEBI" id="CHEBI:30089"/>
        <dbReference type="ChEBI" id="CHEBI:30616"/>
        <dbReference type="ChEBI" id="CHEBI:456216"/>
        <dbReference type="EC" id="2.7.2.1"/>
    </reaction>
</comment>
<evidence type="ECO:0000256" key="6">
    <source>
        <dbReference type="ARBA" id="ARBA00022777"/>
    </source>
</evidence>
<keyword evidence="5 9" id="KW-0547">Nucleotide-binding</keyword>
<feature type="binding site" evidence="9">
    <location>
        <begin position="300"/>
        <end position="302"/>
    </location>
    <ligand>
        <name>ATP</name>
        <dbReference type="ChEBI" id="CHEBI:30616"/>
    </ligand>
</feature>
<accession>B1XWR2</accession>
<keyword evidence="4 9" id="KW-0479">Metal-binding</keyword>
<keyword evidence="12" id="KW-1185">Reference proteome</keyword>
<feature type="binding site" evidence="9">
    <location>
        <begin position="345"/>
        <end position="349"/>
    </location>
    <ligand>
        <name>ATP</name>
        <dbReference type="ChEBI" id="CHEBI:30616"/>
    </ligand>
</feature>
<feature type="site" description="Transition state stabilizer" evidence="9">
    <location>
        <position position="259"/>
    </location>
</feature>
<feature type="binding site" evidence="9">
    <location>
        <begin position="226"/>
        <end position="230"/>
    </location>
    <ligand>
        <name>ATP</name>
        <dbReference type="ChEBI" id="CHEBI:30616"/>
    </ligand>
</feature>
<evidence type="ECO:0000256" key="4">
    <source>
        <dbReference type="ARBA" id="ARBA00022723"/>
    </source>
</evidence>
<evidence type="ECO:0000256" key="8">
    <source>
        <dbReference type="ARBA" id="ARBA00022842"/>
    </source>
</evidence>
<feature type="active site" description="Proton donor/acceptor" evidence="9">
    <location>
        <position position="169"/>
    </location>
</feature>
<comment type="subunit">
    <text evidence="9">Homodimer.</text>
</comment>
<comment type="cofactor">
    <cofactor evidence="9">
        <name>Mg(2+)</name>
        <dbReference type="ChEBI" id="CHEBI:18420"/>
    </cofactor>
    <cofactor evidence="9">
        <name>Mn(2+)</name>
        <dbReference type="ChEBI" id="CHEBI:29035"/>
    </cofactor>
    <text evidence="9">Mg(2+). Can also accept Mn(2+).</text>
</comment>
<evidence type="ECO:0000313" key="12">
    <source>
        <dbReference type="Proteomes" id="UP000001693"/>
    </source>
</evidence>
<dbReference type="PRINTS" id="PR00471">
    <property type="entry name" value="ACETATEKNASE"/>
</dbReference>
<comment type="similarity">
    <text evidence="1 9 10">Belongs to the acetokinase family.</text>
</comment>
<comment type="subcellular location">
    <subcellularLocation>
        <location evidence="9">Cytoplasm</location>
    </subcellularLocation>
</comment>
<dbReference type="InterPro" id="IPR004372">
    <property type="entry name" value="Ac/propionate_kinase"/>
</dbReference>
<dbReference type="PANTHER" id="PTHR21060">
    <property type="entry name" value="ACETATE KINASE"/>
    <property type="match status" value="1"/>
</dbReference>
<reference evidence="11 12" key="1">
    <citation type="submission" date="2008-03" db="EMBL/GenBank/DDBJ databases">
        <title>Complete sequence of Leptothrix cholodnii SP-6.</title>
        <authorList>
            <consortium name="US DOE Joint Genome Institute"/>
            <person name="Copeland A."/>
            <person name="Lucas S."/>
            <person name="Lapidus A."/>
            <person name="Glavina del Rio T."/>
            <person name="Dalin E."/>
            <person name="Tice H."/>
            <person name="Bruce D."/>
            <person name="Goodwin L."/>
            <person name="Pitluck S."/>
            <person name="Chertkov O."/>
            <person name="Brettin T."/>
            <person name="Detter J.C."/>
            <person name="Han C."/>
            <person name="Kuske C.R."/>
            <person name="Schmutz J."/>
            <person name="Larimer F."/>
            <person name="Land M."/>
            <person name="Hauser L."/>
            <person name="Kyrpides N."/>
            <person name="Lykidis A."/>
            <person name="Emerson D."/>
            <person name="Richardson P."/>
        </authorList>
    </citation>
    <scope>NUCLEOTIDE SEQUENCE [LARGE SCALE GENOMIC DNA]</scope>
    <source>
        <strain evidence="12">ATCC 51168 / LMG 8142 / SP-6</strain>
    </source>
</reference>
<keyword evidence="6 9" id="KW-0418">Kinase</keyword>
<dbReference type="PROSITE" id="PS01076">
    <property type="entry name" value="ACETATE_KINASE_2"/>
    <property type="match status" value="1"/>
</dbReference>
<dbReference type="EC" id="2.7.2.1" evidence="9"/>
<evidence type="ECO:0000256" key="2">
    <source>
        <dbReference type="ARBA" id="ARBA00022490"/>
    </source>
</evidence>
<keyword evidence="3 9" id="KW-0808">Transferase</keyword>
<keyword evidence="8 9" id="KW-0460">Magnesium</keyword>
<feature type="binding site" evidence="9">
    <location>
        <position position="400"/>
    </location>
    <ligand>
        <name>Mg(2+)</name>
        <dbReference type="ChEBI" id="CHEBI:18420"/>
    </ligand>
</feature>
<keyword evidence="2 9" id="KW-0963">Cytoplasm</keyword>
<dbReference type="GO" id="GO:0006085">
    <property type="term" value="P:acetyl-CoA biosynthetic process"/>
    <property type="evidence" value="ECO:0007669"/>
    <property type="project" value="UniProtKB-UniRule"/>
</dbReference>
<evidence type="ECO:0000256" key="10">
    <source>
        <dbReference type="RuleBase" id="RU003835"/>
    </source>
</evidence>
<evidence type="ECO:0000313" key="11">
    <source>
        <dbReference type="EMBL" id="ACB35063.1"/>
    </source>
</evidence>
<dbReference type="GO" id="GO:0006083">
    <property type="term" value="P:acetate metabolic process"/>
    <property type="evidence" value="ECO:0007669"/>
    <property type="project" value="TreeGrafter"/>
</dbReference>
<feature type="site" description="Transition state stabilizer" evidence="9">
    <location>
        <position position="200"/>
    </location>
</feature>
<keyword evidence="7 9" id="KW-0067">ATP-binding</keyword>
<dbReference type="PIRSF" id="PIRSF000722">
    <property type="entry name" value="Acetate_prop_kin"/>
    <property type="match status" value="1"/>
</dbReference>
<dbReference type="PROSITE" id="PS01075">
    <property type="entry name" value="ACETATE_KINASE_1"/>
    <property type="match status" value="1"/>
</dbReference>
<evidence type="ECO:0000256" key="5">
    <source>
        <dbReference type="ARBA" id="ARBA00022741"/>
    </source>
</evidence>
<dbReference type="GO" id="GO:0008776">
    <property type="term" value="F:acetate kinase activity"/>
    <property type="evidence" value="ECO:0007669"/>
    <property type="project" value="UniProtKB-UniRule"/>
</dbReference>
<dbReference type="GO" id="GO:0000287">
    <property type="term" value="F:magnesium ion binding"/>
    <property type="evidence" value="ECO:0007669"/>
    <property type="project" value="UniProtKB-UniRule"/>
</dbReference>
<name>B1XWR2_LEPCP</name>
<proteinExistence type="inferred from homology"/>
<dbReference type="InterPro" id="IPR000890">
    <property type="entry name" value="Aliphatic_acid_kin_short-chain"/>
</dbReference>
<dbReference type="HOGENOM" id="CLU_020352_0_0_4"/>
<dbReference type="InterPro" id="IPR023865">
    <property type="entry name" value="Aliphatic_acid_kinase_CS"/>
</dbReference>
<dbReference type="SUPFAM" id="SSF53067">
    <property type="entry name" value="Actin-like ATPase domain"/>
    <property type="match status" value="2"/>
</dbReference>
<dbReference type="HAMAP" id="MF_00020">
    <property type="entry name" value="Acetate_kinase"/>
    <property type="match status" value="1"/>
</dbReference>
<dbReference type="PANTHER" id="PTHR21060:SF21">
    <property type="entry name" value="ACETATE KINASE"/>
    <property type="match status" value="1"/>
</dbReference>